<protein>
    <submittedName>
        <fullName evidence="1">Uncharacterized protein</fullName>
    </submittedName>
</protein>
<dbReference type="Proteomes" id="UP000290560">
    <property type="component" value="Unassembled WGS sequence"/>
</dbReference>
<organism evidence="1">
    <name type="scientific">Ensete ventricosum</name>
    <name type="common">Abyssinian banana</name>
    <name type="synonym">Musa ensete</name>
    <dbReference type="NCBI Taxonomy" id="4639"/>
    <lineage>
        <taxon>Eukaryota</taxon>
        <taxon>Viridiplantae</taxon>
        <taxon>Streptophyta</taxon>
        <taxon>Embryophyta</taxon>
        <taxon>Tracheophyta</taxon>
        <taxon>Spermatophyta</taxon>
        <taxon>Magnoliopsida</taxon>
        <taxon>Liliopsida</taxon>
        <taxon>Zingiberales</taxon>
        <taxon>Musaceae</taxon>
        <taxon>Ensete</taxon>
    </lineage>
</organism>
<dbReference type="AlphaFoldDB" id="A0A445MMT5"/>
<accession>A0A445MMT5</accession>
<evidence type="ECO:0000313" key="1">
    <source>
        <dbReference type="EMBL" id="RZR75545.1"/>
    </source>
</evidence>
<gene>
    <name evidence="1" type="ORF">BHM03_00061066</name>
</gene>
<proteinExistence type="predicted"/>
<reference evidence="1" key="1">
    <citation type="journal article" date="2018" name="Data Brief">
        <title>Genome sequence data from 17 accessions of Ensete ventricosum, a staple food crop for millions in Ethiopia.</title>
        <authorList>
            <person name="Yemataw Z."/>
            <person name="Muzemil S."/>
            <person name="Ambachew D."/>
            <person name="Tripathi L."/>
            <person name="Tesfaye K."/>
            <person name="Chala A."/>
            <person name="Farbos A."/>
            <person name="O'Neill P."/>
            <person name="Moore K."/>
            <person name="Grant M."/>
            <person name="Studholme D.J."/>
        </authorList>
    </citation>
    <scope>NUCLEOTIDE SEQUENCE [LARGE SCALE GENOMIC DNA]</scope>
    <source>
        <tissue evidence="1">Leaf</tissue>
    </source>
</reference>
<dbReference type="EMBL" id="KV876925">
    <property type="protein sequence ID" value="RZR75545.1"/>
    <property type="molecule type" value="Genomic_DNA"/>
</dbReference>
<sequence length="192" mass="21850">MIVAAEGGRRHAYAALMYMGTRRDYKFYVVTRVMMRSLARLGVDADLVVIASADNESRPQNTDPTAHNRCPGELCSVVRTGYSSCFLRFLATPSIWAQDLTCHPLTLINRRVDFLYVMLLPLLVLEINQIGRPNTRNLCPVISYTALDMSMKEEDGVKVVTVENLKNPYEEQGNFNPRFKLTMNKQRPMTEL</sequence>
<name>A0A445MMT5_ENSVE</name>